<dbReference type="Proteomes" id="UP000032304">
    <property type="component" value="Chromosome 5"/>
</dbReference>
<proteinExistence type="predicted"/>
<dbReference type="Gramene" id="KJB32795">
    <property type="protein sequence ID" value="KJB32795"/>
    <property type="gene ID" value="B456_005G262100"/>
</dbReference>
<evidence type="ECO:0000313" key="2">
    <source>
        <dbReference type="Proteomes" id="UP000032304"/>
    </source>
</evidence>
<gene>
    <name evidence="1" type="ORF">B456_005G262100</name>
</gene>
<dbReference type="AlphaFoldDB" id="A0A0D2SNN7"/>
<sequence>MAPTAAMLILPHLGETTSPVVPTSPPPEVKASALKWIALGKSFFVRTKSGSISKESKMEVDRCLSADSALENRFLEALELSWW</sequence>
<protein>
    <submittedName>
        <fullName evidence="1">Uncharacterized protein</fullName>
    </submittedName>
</protein>
<dbReference type="OMA" id="ALELSWW"/>
<reference evidence="1 2" key="1">
    <citation type="journal article" date="2012" name="Nature">
        <title>Repeated polyploidization of Gossypium genomes and the evolution of spinnable cotton fibres.</title>
        <authorList>
            <person name="Paterson A.H."/>
            <person name="Wendel J.F."/>
            <person name="Gundlach H."/>
            <person name="Guo H."/>
            <person name="Jenkins J."/>
            <person name="Jin D."/>
            <person name="Llewellyn D."/>
            <person name="Showmaker K.C."/>
            <person name="Shu S."/>
            <person name="Udall J."/>
            <person name="Yoo M.J."/>
            <person name="Byers R."/>
            <person name="Chen W."/>
            <person name="Doron-Faigenboim A."/>
            <person name="Duke M.V."/>
            <person name="Gong L."/>
            <person name="Grimwood J."/>
            <person name="Grover C."/>
            <person name="Grupp K."/>
            <person name="Hu G."/>
            <person name="Lee T.H."/>
            <person name="Li J."/>
            <person name="Lin L."/>
            <person name="Liu T."/>
            <person name="Marler B.S."/>
            <person name="Page J.T."/>
            <person name="Roberts A.W."/>
            <person name="Romanel E."/>
            <person name="Sanders W.S."/>
            <person name="Szadkowski E."/>
            <person name="Tan X."/>
            <person name="Tang H."/>
            <person name="Xu C."/>
            <person name="Wang J."/>
            <person name="Wang Z."/>
            <person name="Zhang D."/>
            <person name="Zhang L."/>
            <person name="Ashrafi H."/>
            <person name="Bedon F."/>
            <person name="Bowers J.E."/>
            <person name="Brubaker C.L."/>
            <person name="Chee P.W."/>
            <person name="Das S."/>
            <person name="Gingle A.R."/>
            <person name="Haigler C.H."/>
            <person name="Harker D."/>
            <person name="Hoffmann L.V."/>
            <person name="Hovav R."/>
            <person name="Jones D.C."/>
            <person name="Lemke C."/>
            <person name="Mansoor S."/>
            <person name="ur Rahman M."/>
            <person name="Rainville L.N."/>
            <person name="Rambani A."/>
            <person name="Reddy U.K."/>
            <person name="Rong J.K."/>
            <person name="Saranga Y."/>
            <person name="Scheffler B.E."/>
            <person name="Scheffler J.A."/>
            <person name="Stelly D.M."/>
            <person name="Triplett B.A."/>
            <person name="Van Deynze A."/>
            <person name="Vaslin M.F."/>
            <person name="Waghmare V.N."/>
            <person name="Walford S.A."/>
            <person name="Wright R.J."/>
            <person name="Zaki E.A."/>
            <person name="Zhang T."/>
            <person name="Dennis E.S."/>
            <person name="Mayer K.F."/>
            <person name="Peterson D.G."/>
            <person name="Rokhsar D.S."/>
            <person name="Wang X."/>
            <person name="Schmutz J."/>
        </authorList>
    </citation>
    <scope>NUCLEOTIDE SEQUENCE [LARGE SCALE GENOMIC DNA]</scope>
</reference>
<organism evidence="1 2">
    <name type="scientific">Gossypium raimondii</name>
    <name type="common">Peruvian cotton</name>
    <name type="synonym">Gossypium klotzschianum subsp. raimondii</name>
    <dbReference type="NCBI Taxonomy" id="29730"/>
    <lineage>
        <taxon>Eukaryota</taxon>
        <taxon>Viridiplantae</taxon>
        <taxon>Streptophyta</taxon>
        <taxon>Embryophyta</taxon>
        <taxon>Tracheophyta</taxon>
        <taxon>Spermatophyta</taxon>
        <taxon>Magnoliopsida</taxon>
        <taxon>eudicotyledons</taxon>
        <taxon>Gunneridae</taxon>
        <taxon>Pentapetalae</taxon>
        <taxon>rosids</taxon>
        <taxon>malvids</taxon>
        <taxon>Malvales</taxon>
        <taxon>Malvaceae</taxon>
        <taxon>Malvoideae</taxon>
        <taxon>Gossypium</taxon>
    </lineage>
</organism>
<dbReference type="EMBL" id="CM001744">
    <property type="protein sequence ID" value="KJB32795.1"/>
    <property type="molecule type" value="Genomic_DNA"/>
</dbReference>
<name>A0A0D2SNN7_GOSRA</name>
<keyword evidence="2" id="KW-1185">Reference proteome</keyword>
<evidence type="ECO:0000313" key="1">
    <source>
        <dbReference type="EMBL" id="KJB32795.1"/>
    </source>
</evidence>
<accession>A0A0D2SNN7</accession>